<keyword evidence="1" id="KW-0812">Transmembrane</keyword>
<organism evidence="2 3">
    <name type="scientific">Sphingomonas aurantiaca</name>
    <dbReference type="NCBI Taxonomy" id="185949"/>
    <lineage>
        <taxon>Bacteria</taxon>
        <taxon>Pseudomonadati</taxon>
        <taxon>Pseudomonadota</taxon>
        <taxon>Alphaproteobacteria</taxon>
        <taxon>Sphingomonadales</taxon>
        <taxon>Sphingomonadaceae</taxon>
        <taxon>Sphingomonas</taxon>
    </lineage>
</organism>
<feature type="transmembrane region" description="Helical" evidence="1">
    <location>
        <begin position="51"/>
        <end position="71"/>
    </location>
</feature>
<dbReference type="AlphaFoldDB" id="A0A2T5GJ55"/>
<name>A0A2T5GJ55_9SPHN</name>
<sequence>MVSTTIADRPLRSSDSGLFMILALVIAGVVVAGFSLQLAAGRSSFHAPLLLHAHAIVFMGWVALYVTQNAFIVTDNVELHRKLGWIGAGWIVLMLGLGCAVTVAMVRRGQVPFFFRPQHFLVFDPMTLIGFVGLTVAAIRLRRQSDWHRRLHFCATSLLVGPAFGRLLPMPLLPPFAYEATFAAVLVLLISGVVADWFRSGQIHPAWVRGGRRHGRCFSTDRGGHL</sequence>
<keyword evidence="1" id="KW-0472">Membrane</keyword>
<dbReference type="EMBL" id="QAOG01000005">
    <property type="protein sequence ID" value="PTQ59342.1"/>
    <property type="molecule type" value="Genomic_DNA"/>
</dbReference>
<proteinExistence type="predicted"/>
<feature type="transmembrane region" description="Helical" evidence="1">
    <location>
        <begin position="151"/>
        <end position="168"/>
    </location>
</feature>
<accession>A0A2T5GJ55</accession>
<feature type="transmembrane region" description="Helical" evidence="1">
    <location>
        <begin position="18"/>
        <end position="39"/>
    </location>
</feature>
<keyword evidence="3" id="KW-1185">Reference proteome</keyword>
<keyword evidence="1" id="KW-1133">Transmembrane helix</keyword>
<reference evidence="2 3" key="1">
    <citation type="submission" date="2018-04" db="EMBL/GenBank/DDBJ databases">
        <title>Genomic Encyclopedia of Type Strains, Phase III (KMG-III): the genomes of soil and plant-associated and newly described type strains.</title>
        <authorList>
            <person name="Whitman W."/>
        </authorList>
    </citation>
    <scope>NUCLEOTIDE SEQUENCE [LARGE SCALE GENOMIC DNA]</scope>
    <source>
        <strain evidence="2 3">MA101b</strain>
    </source>
</reference>
<protein>
    <submittedName>
        <fullName evidence="2">Uncharacterized protein</fullName>
    </submittedName>
</protein>
<evidence type="ECO:0000256" key="1">
    <source>
        <dbReference type="SAM" id="Phobius"/>
    </source>
</evidence>
<feature type="transmembrane region" description="Helical" evidence="1">
    <location>
        <begin position="83"/>
        <end position="106"/>
    </location>
</feature>
<feature type="transmembrane region" description="Helical" evidence="1">
    <location>
        <begin position="180"/>
        <end position="198"/>
    </location>
</feature>
<dbReference type="RefSeq" id="WP_244185339.1">
    <property type="nucleotide sequence ID" value="NZ_QAOG01000005.1"/>
</dbReference>
<evidence type="ECO:0000313" key="3">
    <source>
        <dbReference type="Proteomes" id="UP000244189"/>
    </source>
</evidence>
<evidence type="ECO:0000313" key="2">
    <source>
        <dbReference type="EMBL" id="PTQ59342.1"/>
    </source>
</evidence>
<feature type="transmembrane region" description="Helical" evidence="1">
    <location>
        <begin position="118"/>
        <end position="139"/>
    </location>
</feature>
<dbReference type="Proteomes" id="UP000244189">
    <property type="component" value="Unassembled WGS sequence"/>
</dbReference>
<gene>
    <name evidence="2" type="ORF">C8J26_3085</name>
</gene>
<comment type="caution">
    <text evidence="2">The sequence shown here is derived from an EMBL/GenBank/DDBJ whole genome shotgun (WGS) entry which is preliminary data.</text>
</comment>